<evidence type="ECO:0000259" key="3">
    <source>
        <dbReference type="Pfam" id="PF22725"/>
    </source>
</evidence>
<comment type="caution">
    <text evidence="4">The sequence shown here is derived from an EMBL/GenBank/DDBJ whole genome shotgun (WGS) entry which is preliminary data.</text>
</comment>
<dbReference type="Gene3D" id="3.40.50.720">
    <property type="entry name" value="NAD(P)-binding Rossmann-like Domain"/>
    <property type="match status" value="1"/>
</dbReference>
<dbReference type="Proteomes" id="UP000241118">
    <property type="component" value="Unassembled WGS sequence"/>
</dbReference>
<dbReference type="EMBL" id="PYAX01000014">
    <property type="protein sequence ID" value="PSL52294.1"/>
    <property type="molecule type" value="Genomic_DNA"/>
</dbReference>
<dbReference type="SUPFAM" id="SSF55347">
    <property type="entry name" value="Glyceraldehyde-3-phosphate dehydrogenase-like, C-terminal domain"/>
    <property type="match status" value="1"/>
</dbReference>
<dbReference type="PANTHER" id="PTHR43818">
    <property type="entry name" value="BCDNA.GH03377"/>
    <property type="match status" value="1"/>
</dbReference>
<sequence length="377" mass="39706">MTVTHLTHTAESGRTEPRTLRIAVVGTGFMGRVHAEAARRAGAEVVAAVASTADGAADAARAIGAERGYADLDALLAEARADVVHVCTPNVRHAEAVDAALAAGAHVICEKPLATGVADATALAGAAEVTGRVATVPFVYRFHPMVRELRARLATGQAGVVSTVSGGYLQDWLSRPTDDDWRVDPAVGGPSRAFADIGSHWCDLFEFVTGDRIHRLSAQTVAVQPRPRSWATPTEDAAVVQFTTGSGVLGTVVVSQVAAGRKNRLHLEVSGTEASFAFDQEDPERLWVGGRRGNQVLLRDPEVLSPSAARYARLPAGHAQGYQDCFDAFVGDTYRAVLGEDLPDGLPTFADGLRAVRITDAVLTSAASAGAWVEVER</sequence>
<dbReference type="SUPFAM" id="SSF51735">
    <property type="entry name" value="NAD(P)-binding Rossmann-fold domains"/>
    <property type="match status" value="1"/>
</dbReference>
<dbReference type="PANTHER" id="PTHR43818:SF11">
    <property type="entry name" value="BCDNA.GH03377"/>
    <property type="match status" value="1"/>
</dbReference>
<dbReference type="Pfam" id="PF22725">
    <property type="entry name" value="GFO_IDH_MocA_C3"/>
    <property type="match status" value="1"/>
</dbReference>
<feature type="domain" description="Gfo/Idh/MocA-like oxidoreductase N-terminal" evidence="2">
    <location>
        <begin position="20"/>
        <end position="136"/>
    </location>
</feature>
<dbReference type="GO" id="GO:0016491">
    <property type="term" value="F:oxidoreductase activity"/>
    <property type="evidence" value="ECO:0007669"/>
    <property type="project" value="UniProtKB-KW"/>
</dbReference>
<feature type="domain" description="GFO/IDH/MocA-like oxidoreductase" evidence="3">
    <location>
        <begin position="146"/>
        <end position="276"/>
    </location>
</feature>
<proteinExistence type="predicted"/>
<evidence type="ECO:0000313" key="5">
    <source>
        <dbReference type="Proteomes" id="UP000241118"/>
    </source>
</evidence>
<gene>
    <name evidence="4" type="ORF">B0I31_114121</name>
</gene>
<keyword evidence="1" id="KW-0560">Oxidoreductase</keyword>
<name>A0A2P8I1E9_SACCR</name>
<evidence type="ECO:0000256" key="1">
    <source>
        <dbReference type="ARBA" id="ARBA00023002"/>
    </source>
</evidence>
<evidence type="ECO:0000259" key="2">
    <source>
        <dbReference type="Pfam" id="PF01408"/>
    </source>
</evidence>
<dbReference type="Pfam" id="PF01408">
    <property type="entry name" value="GFO_IDH_MocA"/>
    <property type="match status" value="1"/>
</dbReference>
<dbReference type="InterPro" id="IPR050463">
    <property type="entry name" value="Gfo/Idh/MocA_oxidrdct_glycsds"/>
</dbReference>
<protein>
    <submittedName>
        <fullName evidence="4">Putative dehydrogenase</fullName>
    </submittedName>
</protein>
<dbReference type="InterPro" id="IPR055170">
    <property type="entry name" value="GFO_IDH_MocA-like_dom"/>
</dbReference>
<dbReference type="RefSeq" id="WP_106619187.1">
    <property type="nucleotide sequence ID" value="NZ_PYAX01000014.1"/>
</dbReference>
<accession>A0A2P8I1E9</accession>
<dbReference type="GO" id="GO:0000166">
    <property type="term" value="F:nucleotide binding"/>
    <property type="evidence" value="ECO:0007669"/>
    <property type="project" value="InterPro"/>
</dbReference>
<dbReference type="OrthoDB" id="9792085at2"/>
<dbReference type="InterPro" id="IPR036291">
    <property type="entry name" value="NAD(P)-bd_dom_sf"/>
</dbReference>
<dbReference type="AlphaFoldDB" id="A0A2P8I1E9"/>
<evidence type="ECO:0000313" key="4">
    <source>
        <dbReference type="EMBL" id="PSL52294.1"/>
    </source>
</evidence>
<dbReference type="Gene3D" id="3.30.360.10">
    <property type="entry name" value="Dihydrodipicolinate Reductase, domain 2"/>
    <property type="match status" value="1"/>
</dbReference>
<keyword evidence="5" id="KW-1185">Reference proteome</keyword>
<dbReference type="InterPro" id="IPR000683">
    <property type="entry name" value="Gfo/Idh/MocA-like_OxRdtase_N"/>
</dbReference>
<organism evidence="4 5">
    <name type="scientific">Saccharothrix carnea</name>
    <dbReference type="NCBI Taxonomy" id="1280637"/>
    <lineage>
        <taxon>Bacteria</taxon>
        <taxon>Bacillati</taxon>
        <taxon>Actinomycetota</taxon>
        <taxon>Actinomycetes</taxon>
        <taxon>Pseudonocardiales</taxon>
        <taxon>Pseudonocardiaceae</taxon>
        <taxon>Saccharothrix</taxon>
    </lineage>
</organism>
<reference evidence="4 5" key="1">
    <citation type="submission" date="2018-03" db="EMBL/GenBank/DDBJ databases">
        <title>Genomic Encyclopedia of Type Strains, Phase III (KMG-III): the genomes of soil and plant-associated and newly described type strains.</title>
        <authorList>
            <person name="Whitman W."/>
        </authorList>
    </citation>
    <scope>NUCLEOTIDE SEQUENCE [LARGE SCALE GENOMIC DNA]</scope>
    <source>
        <strain evidence="4 5">CGMCC 4.7097</strain>
    </source>
</reference>